<keyword evidence="5" id="KW-1185">Reference proteome</keyword>
<proteinExistence type="predicted"/>
<dbReference type="InterPro" id="IPR011333">
    <property type="entry name" value="SKP1/BTB/POZ_sf"/>
</dbReference>
<feature type="compositionally biased region" description="Polar residues" evidence="2">
    <location>
        <begin position="69"/>
        <end position="78"/>
    </location>
</feature>
<dbReference type="Proteomes" id="UP001159428">
    <property type="component" value="Unassembled WGS sequence"/>
</dbReference>
<dbReference type="InterPro" id="IPR003131">
    <property type="entry name" value="T1-type_BTB"/>
</dbReference>
<dbReference type="PROSITE" id="PS51886">
    <property type="entry name" value="TLDC"/>
    <property type="match status" value="1"/>
</dbReference>
<feature type="compositionally biased region" description="Pro residues" evidence="2">
    <location>
        <begin position="685"/>
        <end position="705"/>
    </location>
</feature>
<dbReference type="InterPro" id="IPR006571">
    <property type="entry name" value="TLDc_dom"/>
</dbReference>
<keyword evidence="1" id="KW-0175">Coiled coil</keyword>
<feature type="region of interest" description="Disordered" evidence="2">
    <location>
        <begin position="676"/>
        <end position="722"/>
    </location>
</feature>
<evidence type="ECO:0000313" key="4">
    <source>
        <dbReference type="EMBL" id="CAH3116287.1"/>
    </source>
</evidence>
<dbReference type="GO" id="GO:0051260">
    <property type="term" value="P:protein homooligomerization"/>
    <property type="evidence" value="ECO:0007669"/>
    <property type="project" value="InterPro"/>
</dbReference>
<dbReference type="PANTHER" id="PTHR33820:SF2">
    <property type="entry name" value="COILED-COIL DOMAIN-CONTAINING PROTEIN 17"/>
    <property type="match status" value="1"/>
</dbReference>
<dbReference type="SUPFAM" id="SSF54695">
    <property type="entry name" value="POZ domain"/>
    <property type="match status" value="1"/>
</dbReference>
<dbReference type="EMBL" id="CALNXJ010000015">
    <property type="protein sequence ID" value="CAH3116287.1"/>
    <property type="molecule type" value="Genomic_DNA"/>
</dbReference>
<name>A0AAU9WJS3_9CNID</name>
<reference evidence="4 5" key="1">
    <citation type="submission" date="2022-05" db="EMBL/GenBank/DDBJ databases">
        <authorList>
            <consortium name="Genoscope - CEA"/>
            <person name="William W."/>
        </authorList>
    </citation>
    <scope>NUCLEOTIDE SEQUENCE [LARGE SCALE GENOMIC DNA]</scope>
</reference>
<comment type="caution">
    <text evidence="4">The sequence shown here is derived from an EMBL/GenBank/DDBJ whole genome shotgun (WGS) entry which is preliminary data.</text>
</comment>
<feature type="compositionally biased region" description="Polar residues" evidence="2">
    <location>
        <begin position="91"/>
        <end position="109"/>
    </location>
</feature>
<evidence type="ECO:0000259" key="3">
    <source>
        <dbReference type="PROSITE" id="PS51886"/>
    </source>
</evidence>
<dbReference type="InterPro" id="IPR038800">
    <property type="entry name" value="CCDC17"/>
</dbReference>
<feature type="region of interest" description="Disordered" evidence="2">
    <location>
        <begin position="64"/>
        <end position="112"/>
    </location>
</feature>
<feature type="coiled-coil region" evidence="1">
    <location>
        <begin position="176"/>
        <end position="241"/>
    </location>
</feature>
<feature type="coiled-coil region" evidence="1">
    <location>
        <begin position="371"/>
        <end position="447"/>
    </location>
</feature>
<evidence type="ECO:0000256" key="2">
    <source>
        <dbReference type="SAM" id="MobiDB-lite"/>
    </source>
</evidence>
<feature type="domain" description="TLDc" evidence="3">
    <location>
        <begin position="1518"/>
        <end position="1594"/>
    </location>
</feature>
<dbReference type="PANTHER" id="PTHR33820">
    <property type="entry name" value="COILED-COIL DOMAIN-CONTAINING PROTEIN 17"/>
    <property type="match status" value="1"/>
</dbReference>
<accession>A0AAU9WJS3</accession>
<dbReference type="Pfam" id="PF02214">
    <property type="entry name" value="BTB_2"/>
    <property type="match status" value="1"/>
</dbReference>
<protein>
    <recommendedName>
        <fullName evidence="3">TLDc domain-containing protein</fullName>
    </recommendedName>
</protein>
<evidence type="ECO:0000313" key="5">
    <source>
        <dbReference type="Proteomes" id="UP001159428"/>
    </source>
</evidence>
<organism evidence="4 5">
    <name type="scientific">Pocillopora meandrina</name>
    <dbReference type="NCBI Taxonomy" id="46732"/>
    <lineage>
        <taxon>Eukaryota</taxon>
        <taxon>Metazoa</taxon>
        <taxon>Cnidaria</taxon>
        <taxon>Anthozoa</taxon>
        <taxon>Hexacorallia</taxon>
        <taxon>Scleractinia</taxon>
        <taxon>Astrocoeniina</taxon>
        <taxon>Pocilloporidae</taxon>
        <taxon>Pocillopora</taxon>
    </lineage>
</organism>
<evidence type="ECO:0000256" key="1">
    <source>
        <dbReference type="SAM" id="Coils"/>
    </source>
</evidence>
<dbReference type="Gene3D" id="3.30.710.10">
    <property type="entry name" value="Potassium Channel Kv1.1, Chain A"/>
    <property type="match status" value="1"/>
</dbReference>
<sequence length="1594" mass="179563">MVWECKECNMTFKTEQLFDTHKKKFCFGNSVDPARIHSRISGKGGSNTERRDRQEFQIPLPYIKPSVHSAPNTPSRHISSVHPENDRSRMFLSSQNHSSRRQSAPNTPSGVYDGITALEKEKIDQLKRFKAHHMQRNSRNLEEKVSLDSIKDRQFQTSRRGNYDHDRGDDRIGKLTEIHQQQLAELKLRNEKLQEEKARLAERLNSLGIRSRQKIPSQGSLKQQATELDGLKRYLEFKEEEEKRNFYAQQSKTNVMKVSPRSPPQSATADYLRGSELQAVHPRKSLREPSNGRGQVVPYHSPPVQYFEPGSVPLGRGNILHEINMLKNEYFQRGGHDPEILAQIRDLEYEAQRMQATQRPQAVDPFLQQQILSFHLANQRLEQELQLLRDERGQKERKRSPEVDPEFQRLKEEHLVKMASLRQETELLKQQAEVEKMRKQLKELRGESIIPLEGNRKTFESPFILTNTSTDKELQPSPYDPNVGFAVFWDFVLGLSTSFPRCRLAAGVYQGAEISTDVKLLPIVRTTVITRQSHPTIPPGGAGVIGVKHPFPRCMPDQNLGLVVELQANSPEDSNDPNELFSKGWTRIDLFDMSNRLLSGRWKIPIRVSPIKAFLSTHELNMIPQVGQAELYLRLVNSRDIPSQDTQNPQPVQHHLYKYPSVENIRVIPQVSTLSVNHSSQNFAPAPPPPPPPSVPPPAPPPPRSDTPAAVSQKAESVPRTPLDESVVGFQVDQLIDAIQGEARIKITVYEHGEGQVLKGDNNIPIMCVTRSAKQDFLEGIFSFGLQEAQFRNVPWDAHSIVVFRLYLQPGDASTSASNLLDESKLAAWTAIPLALTAGSQASRRGRLSGGNQGGGLRLNIGTHYLPLFFPPVVPVPNIPLRGPFPEQWSPYGQASLRVSIFGSGNLPPATSSPPEEFQDENDLPKDVWIKNGRSSILTDEFEEGNGFDLYIDAARFLPDSVSVTKVAGRVLDKNYTRIGVDIDVQATLDSDIYNPEYNCRTEYRDPVFPQSCTLMLKVYTVDRISKTLCCVGYGFLPIFVEVGTTKQPSVSSSNVKVAFNEGPHQIRLYGGSPDLSQPLHESVTQSLSPVPCASLLVRLVQAACHPNGRPKEASEFKESEWESEGLLDPKPNYADGAYYSLSCEPTLGECQIYHSMVKRQPIKTREAIKLIGDGQEHKLKKDRVIESWIKTRLTRNIDALPGDLDLSYVALYHVMHGLKISVDAAQNLPWSNFTLVSYCLSPPGSFYRGAREDSLNHVTKPVYSSSVASPVWKDGLKVFPRRIYHRCMVVIVHLHELVLDTTQTKTSYSLQGQAWTAVQVFDEGYVMNGCYQLPLYTGDLPEAVLNSLESDNCHNVLANFRRRKAIKLLEGSSVYVRLSDARRAEELPAPKMRARQDYLPKERIENYLNVNPSSSLSSLVPRGMTEDELTVELTDKFANQLMVEASVLLKQDLENAAKENAVINEITKTLSQVHFANKIKLNVGGTFYTTTLDTLRRDPDSLLCAMFSGKFRLKMDEEDGAYFIDRDAELFRYEKNIYATCSLLYQASFDGQTPADFHRCCDDRGPTLVVIRVGSYIFGGFTSKSWESGKTKN</sequence>
<gene>
    <name evidence="4" type="ORF">PMEA_00006369</name>
</gene>